<dbReference type="AlphaFoldDB" id="A0A0S4IPM2"/>
<proteinExistence type="predicted"/>
<evidence type="ECO:0000313" key="3">
    <source>
        <dbReference type="Proteomes" id="UP000051952"/>
    </source>
</evidence>
<feature type="coiled-coil region" evidence="1">
    <location>
        <begin position="177"/>
        <end position="211"/>
    </location>
</feature>
<accession>A0A0S4IPM2</accession>
<dbReference type="VEuPathDB" id="TriTrypDB:BSAL_51860"/>
<sequence>MPPKKVPFNAFVCKAKARNLDPPDEVIPEDVKLGEFRDTTLIFAPAVGKVESNITIKFRCTTRIVRGDNITIRLPGFKGGAMVFQLENKPHPEGKTFADCFQAYWSGEEQPKGAAAPQVIILQCQKAIDENTLVVLGVPETVQIQLPEKLGANSSKLKIEGVIKHAEGGKIAKAAFMESSEIKKRPVEEEIAELENLVKDIRSMSSSINEEDVEIASSVSREEADQIWEAARETCDLHIGMQWKIEVAAYRHYDEIAVLAKTITENSYAVSKKRISLALHREIAANLGVKIGAVIVLEDALYTFHASFYPELTRAAVLALRLYTMESNDILRVFGQLSAPCIHREISSAIRSLNTDGLTKWASFISVLMTTTSKLTNVDPEAIPVLYRGVKELPPDQLQHILSLKKDQPYFFPGYTTLTPIARYTEEGYVCPDNGVIFEVQGVVEALEIGDLSQYPEDVEWLLPLCSSFTVVSVEVQPERNHLTRVVLQMAGSLAGPLRDAQFPEADRSLASVVVKKVRSDVDAMSTRSSIIAKLIHAGLKLNERKALHPQFLLHHQYLTYFADTKRSSVAKGVIEDVTVRWQQCTADAAMGGDGVMRPATWENINKKQATLLEQYFLRRTRALKQFQQDAGFSVNFADFTADTGKGVKRIRRMIGKFVSHQAPLAPPPPPA</sequence>
<name>A0A0S4IPM2_BODSA</name>
<dbReference type="SUPFAM" id="SSF56399">
    <property type="entry name" value="ADP-ribosylation"/>
    <property type="match status" value="1"/>
</dbReference>
<keyword evidence="1" id="KW-0175">Coiled coil</keyword>
<dbReference type="OMA" id="FRAYWSG"/>
<evidence type="ECO:0000313" key="2">
    <source>
        <dbReference type="EMBL" id="CUE68927.1"/>
    </source>
</evidence>
<dbReference type="Gene3D" id="3.90.176.10">
    <property type="entry name" value="Toxin ADP-ribosyltransferase, Chain A, domain 1"/>
    <property type="match status" value="1"/>
</dbReference>
<keyword evidence="3" id="KW-1185">Reference proteome</keyword>
<dbReference type="OrthoDB" id="271842at2759"/>
<gene>
    <name evidence="2" type="ORF">BSAL_51860</name>
</gene>
<evidence type="ECO:0000256" key="1">
    <source>
        <dbReference type="SAM" id="Coils"/>
    </source>
</evidence>
<dbReference type="EMBL" id="CYKH01000072">
    <property type="protein sequence ID" value="CUE68927.1"/>
    <property type="molecule type" value="Genomic_DNA"/>
</dbReference>
<reference evidence="3" key="1">
    <citation type="submission" date="2015-09" db="EMBL/GenBank/DDBJ databases">
        <authorList>
            <consortium name="Pathogen Informatics"/>
        </authorList>
    </citation>
    <scope>NUCLEOTIDE SEQUENCE [LARGE SCALE GENOMIC DNA]</scope>
    <source>
        <strain evidence="3">Lake Konstanz</strain>
    </source>
</reference>
<organism evidence="2 3">
    <name type="scientific">Bodo saltans</name>
    <name type="common">Flagellated protozoan</name>
    <dbReference type="NCBI Taxonomy" id="75058"/>
    <lineage>
        <taxon>Eukaryota</taxon>
        <taxon>Discoba</taxon>
        <taxon>Euglenozoa</taxon>
        <taxon>Kinetoplastea</taxon>
        <taxon>Metakinetoplastina</taxon>
        <taxon>Eubodonida</taxon>
        <taxon>Bodonidae</taxon>
        <taxon>Bodo</taxon>
    </lineage>
</organism>
<protein>
    <submittedName>
        <fullName evidence="2">Uncharacterized protein</fullName>
    </submittedName>
</protein>
<dbReference type="Proteomes" id="UP000051952">
    <property type="component" value="Unassembled WGS sequence"/>
</dbReference>